<dbReference type="PANTHER" id="PTHR47074:SF61">
    <property type="entry name" value="RNASE H TYPE-1 DOMAIN-CONTAINING PROTEIN"/>
    <property type="match status" value="1"/>
</dbReference>
<protein>
    <recommendedName>
        <fullName evidence="1">RNase H type-1 domain-containing protein</fullName>
    </recommendedName>
</protein>
<accession>A0A7J9HWX7</accession>
<feature type="domain" description="RNase H type-1" evidence="1">
    <location>
        <begin position="36"/>
        <end position="127"/>
    </location>
</feature>
<dbReference type="OrthoDB" id="1001552at2759"/>
<dbReference type="Pfam" id="PF13456">
    <property type="entry name" value="RVT_3"/>
    <property type="match status" value="1"/>
</dbReference>
<evidence type="ECO:0000259" key="1">
    <source>
        <dbReference type="Pfam" id="PF13456"/>
    </source>
</evidence>
<dbReference type="Proteomes" id="UP000593560">
    <property type="component" value="Unassembled WGS sequence"/>
</dbReference>
<dbReference type="AlphaFoldDB" id="A0A7J9HWX7"/>
<comment type="caution">
    <text evidence="2">The sequence shown here is derived from an EMBL/GenBank/DDBJ whole genome shotgun (WGS) entry which is preliminary data.</text>
</comment>
<evidence type="ECO:0000313" key="3">
    <source>
        <dbReference type="Proteomes" id="UP000593560"/>
    </source>
</evidence>
<organism evidence="2 3">
    <name type="scientific">Gossypium harknessii</name>
    <dbReference type="NCBI Taxonomy" id="34285"/>
    <lineage>
        <taxon>Eukaryota</taxon>
        <taxon>Viridiplantae</taxon>
        <taxon>Streptophyta</taxon>
        <taxon>Embryophyta</taxon>
        <taxon>Tracheophyta</taxon>
        <taxon>Spermatophyta</taxon>
        <taxon>Magnoliopsida</taxon>
        <taxon>eudicotyledons</taxon>
        <taxon>Gunneridae</taxon>
        <taxon>Pentapetalae</taxon>
        <taxon>rosids</taxon>
        <taxon>malvids</taxon>
        <taxon>Malvales</taxon>
        <taxon>Malvaceae</taxon>
        <taxon>Malvoideae</taxon>
        <taxon>Gossypium</taxon>
    </lineage>
</organism>
<dbReference type="PANTHER" id="PTHR47074">
    <property type="entry name" value="BNAC02G40300D PROTEIN"/>
    <property type="match status" value="1"/>
</dbReference>
<dbReference type="GO" id="GO:0003676">
    <property type="term" value="F:nucleic acid binding"/>
    <property type="evidence" value="ECO:0007669"/>
    <property type="project" value="InterPro"/>
</dbReference>
<evidence type="ECO:0000313" key="2">
    <source>
        <dbReference type="EMBL" id="MBA0814346.1"/>
    </source>
</evidence>
<gene>
    <name evidence="2" type="ORF">Gohar_020182</name>
</gene>
<name>A0A7J9HWX7_9ROSI</name>
<dbReference type="EMBL" id="JABFAD010000012">
    <property type="protein sequence ID" value="MBA0814346.1"/>
    <property type="molecule type" value="Genomic_DNA"/>
</dbReference>
<sequence length="161" mass="17700">GAYIGELDVPRTRSSANIIDSEVRWSPPGGDFIKINYDAAFQKHSLRSCTRVIIRNQVGDTLVSSIVQNKYIPTEFAVEALACLQAVCLGLDLELQEVIIQGDALTVVKRLLDKNRDGSVISTYIEETTSGRRSSEFELRGGAVTVLCLLEWYGYAGGFIP</sequence>
<feature type="non-terminal residue" evidence="2">
    <location>
        <position position="161"/>
    </location>
</feature>
<dbReference type="GO" id="GO:0004523">
    <property type="term" value="F:RNA-DNA hybrid ribonuclease activity"/>
    <property type="evidence" value="ECO:0007669"/>
    <property type="project" value="InterPro"/>
</dbReference>
<reference evidence="2 3" key="1">
    <citation type="journal article" date="2019" name="Genome Biol. Evol.">
        <title>Insights into the evolution of the New World diploid cottons (Gossypium, subgenus Houzingenia) based on genome sequencing.</title>
        <authorList>
            <person name="Grover C.E."/>
            <person name="Arick M.A. 2nd"/>
            <person name="Thrash A."/>
            <person name="Conover J.L."/>
            <person name="Sanders W.S."/>
            <person name="Peterson D.G."/>
            <person name="Frelichowski J.E."/>
            <person name="Scheffler J.A."/>
            <person name="Scheffler B.E."/>
            <person name="Wendel J.F."/>
        </authorList>
    </citation>
    <scope>NUCLEOTIDE SEQUENCE [LARGE SCALE GENOMIC DNA]</scope>
    <source>
        <strain evidence="2">0</strain>
        <tissue evidence="2">Leaf</tissue>
    </source>
</reference>
<dbReference type="InterPro" id="IPR052929">
    <property type="entry name" value="RNase_H-like_EbsB-rel"/>
</dbReference>
<keyword evidence="3" id="KW-1185">Reference proteome</keyword>
<dbReference type="InterPro" id="IPR002156">
    <property type="entry name" value="RNaseH_domain"/>
</dbReference>
<proteinExistence type="predicted"/>